<evidence type="ECO:0000313" key="3">
    <source>
        <dbReference type="Proteomes" id="UP000003824"/>
    </source>
</evidence>
<proteinExistence type="predicted"/>
<dbReference type="Proteomes" id="UP000003824">
    <property type="component" value="Unassembled WGS sequence"/>
</dbReference>
<protein>
    <submittedName>
        <fullName evidence="2">Predicted protein</fullName>
    </submittedName>
</protein>
<feature type="region of interest" description="Disordered" evidence="1">
    <location>
        <begin position="42"/>
        <end position="68"/>
    </location>
</feature>
<dbReference type="EMBL" id="DS999641">
    <property type="protein sequence ID" value="EFE68472.2"/>
    <property type="molecule type" value="Genomic_DNA"/>
</dbReference>
<sequence length="68" mass="6790">MGSPGQLCGPFTAGESNAIDQVFSGLSPVLLGFSSGISFRRRSTAAPVEDAPVPVGGQDAAQAPSTPE</sequence>
<gene>
    <name evidence="2" type="ORF">SSFG_03715</name>
</gene>
<name>D5ZRY6_STRV1</name>
<organism evidence="2 3">
    <name type="scientific">Streptomyces viridosporus (strain ATCC 14672 / DSM 40746 / JCM 4963 / KCTC 9882 / NRRL B-12104 / FH 1290)</name>
    <name type="common">Streptomyces ghanaensis</name>
    <dbReference type="NCBI Taxonomy" id="566461"/>
    <lineage>
        <taxon>Bacteria</taxon>
        <taxon>Bacillati</taxon>
        <taxon>Actinomycetota</taxon>
        <taxon>Actinomycetes</taxon>
        <taxon>Kitasatosporales</taxon>
        <taxon>Streptomycetaceae</taxon>
        <taxon>Streptomyces</taxon>
    </lineage>
</organism>
<reference evidence="3" key="1">
    <citation type="submission" date="2008-12" db="EMBL/GenBank/DDBJ databases">
        <title>Annotation of Streptomyces ghanaensis ATCC 14672.</title>
        <authorList>
            <consortium name="The Broad Institute Genome Sequencing Platform"/>
            <consortium name="Broad Institute Microbial Sequencing Center"/>
            <person name="Fischbach M."/>
            <person name="Ward D."/>
            <person name="Young S."/>
            <person name="Kodira C.D."/>
            <person name="Zeng Q."/>
            <person name="Koehrsen M."/>
            <person name="Godfrey P."/>
            <person name="Alvarado L."/>
            <person name="Berlin A.M."/>
            <person name="Borenstein D."/>
            <person name="Chen Z."/>
            <person name="Engels R."/>
            <person name="Freedman E."/>
            <person name="Gellesch M."/>
            <person name="Goldberg J."/>
            <person name="Griggs A."/>
            <person name="Gujja S."/>
            <person name="Heiman D.I."/>
            <person name="Hepburn T.A."/>
            <person name="Howarth C."/>
            <person name="Jen D."/>
            <person name="Larson L."/>
            <person name="Lewis B."/>
            <person name="Mehta T."/>
            <person name="Park D."/>
            <person name="Pearson M."/>
            <person name="Roberts A."/>
            <person name="Saif S."/>
            <person name="Shea T.D."/>
            <person name="Shenoy N."/>
            <person name="Sisk P."/>
            <person name="Stolte C."/>
            <person name="Sykes S.N."/>
            <person name="Walk T."/>
            <person name="White J."/>
            <person name="Yandava C."/>
            <person name="Straight P."/>
            <person name="Clardy J."/>
            <person name="Hung D."/>
            <person name="Kolter R."/>
            <person name="Mekalanos J."/>
            <person name="Walker S."/>
            <person name="Walsh C.T."/>
            <person name="Wieland B.L.C."/>
            <person name="Ilzarbe M."/>
            <person name="Galagan J."/>
            <person name="Nusbaum C."/>
            <person name="Birren B."/>
        </authorList>
    </citation>
    <scope>NUCLEOTIDE SEQUENCE [LARGE SCALE GENOMIC DNA]</scope>
    <source>
        <strain evidence="3">ATCC 14672 / DSM 40746 / JCM 4963 / KCTC 9882 / NRRL B-12104 / FH 1290</strain>
    </source>
</reference>
<accession>D5ZRY6</accession>
<evidence type="ECO:0000256" key="1">
    <source>
        <dbReference type="SAM" id="MobiDB-lite"/>
    </source>
</evidence>
<dbReference type="AlphaFoldDB" id="D5ZRY6"/>
<evidence type="ECO:0000313" key="2">
    <source>
        <dbReference type="EMBL" id="EFE68472.2"/>
    </source>
</evidence>